<gene>
    <name evidence="1" type="ORF">EGT51_07980</name>
</gene>
<evidence type="ECO:0000313" key="2">
    <source>
        <dbReference type="Proteomes" id="UP000297348"/>
    </source>
</evidence>
<comment type="caution">
    <text evidence="1">The sequence shown here is derived from an EMBL/GenBank/DDBJ whole genome shotgun (WGS) entry which is preliminary data.</text>
</comment>
<dbReference type="RefSeq" id="WP_135368170.1">
    <property type="nucleotide sequence ID" value="NZ_RKLX01000011.1"/>
</dbReference>
<dbReference type="EMBL" id="RKLX01000011">
    <property type="protein sequence ID" value="TGD18581.1"/>
    <property type="molecule type" value="Genomic_DNA"/>
</dbReference>
<organism evidence="1 2">
    <name type="scientific">Levilactobacillus suantsaiihabitans</name>
    <dbReference type="NCBI Taxonomy" id="2487722"/>
    <lineage>
        <taxon>Bacteria</taxon>
        <taxon>Bacillati</taxon>
        <taxon>Bacillota</taxon>
        <taxon>Bacilli</taxon>
        <taxon>Lactobacillales</taxon>
        <taxon>Lactobacillaceae</taxon>
        <taxon>Levilactobacillus</taxon>
    </lineage>
</organism>
<proteinExistence type="predicted"/>
<evidence type="ECO:0000313" key="1">
    <source>
        <dbReference type="EMBL" id="TGD18581.1"/>
    </source>
</evidence>
<dbReference type="Proteomes" id="UP000297348">
    <property type="component" value="Unassembled WGS sequence"/>
</dbReference>
<name>A0A4Z0J8G0_9LACO</name>
<reference evidence="1 2" key="1">
    <citation type="submission" date="2018-10" db="EMBL/GenBank/DDBJ databases">
        <title>Lactobacillus sp. R7 and Lactobacillus sp. R19 isolated from fermented mustard green product of Taiwan.</title>
        <authorList>
            <person name="Lin S.-T."/>
        </authorList>
    </citation>
    <scope>NUCLEOTIDE SEQUENCE [LARGE SCALE GENOMIC DNA]</scope>
    <source>
        <strain evidence="1 2">BCRC 81129</strain>
    </source>
</reference>
<keyword evidence="2" id="KW-1185">Reference proteome</keyword>
<dbReference type="AlphaFoldDB" id="A0A4Z0J8G0"/>
<accession>A0A4Z0J8G0</accession>
<sequence length="64" mass="7657">MRQLITQFHYLATDARHLVRKHAQTVNVWYTEFVNQEPQHRTIDDVAADIHLLETYQRELPSPN</sequence>
<protein>
    <submittedName>
        <fullName evidence="1">Uncharacterized protein</fullName>
    </submittedName>
</protein>